<feature type="domain" description="DUF4116" evidence="1">
    <location>
        <begin position="815"/>
        <end position="863"/>
    </location>
</feature>
<dbReference type="KEGG" id="ngr:NAEGRDRAFT_65072"/>
<feature type="domain" description="DUF4116" evidence="1">
    <location>
        <begin position="2"/>
        <end position="46"/>
    </location>
</feature>
<organism evidence="3">
    <name type="scientific">Naegleria gruberi</name>
    <name type="common">Amoeba</name>
    <dbReference type="NCBI Taxonomy" id="5762"/>
    <lineage>
        <taxon>Eukaryota</taxon>
        <taxon>Discoba</taxon>
        <taxon>Heterolobosea</taxon>
        <taxon>Tetramitia</taxon>
        <taxon>Eutetramitia</taxon>
        <taxon>Vahlkampfiidae</taxon>
        <taxon>Naegleria</taxon>
    </lineage>
</organism>
<feature type="domain" description="DUF4116" evidence="1">
    <location>
        <begin position="329"/>
        <end position="378"/>
    </location>
</feature>
<name>D2V892_NAEGR</name>
<gene>
    <name evidence="2" type="ORF">NAEGRDRAFT_65072</name>
</gene>
<evidence type="ECO:0000259" key="1">
    <source>
        <dbReference type="Pfam" id="PF13475"/>
    </source>
</evidence>
<dbReference type="Pfam" id="PF13475">
    <property type="entry name" value="DUF4116"/>
    <property type="match status" value="11"/>
</dbReference>
<feature type="domain" description="DUF4116" evidence="1">
    <location>
        <begin position="653"/>
        <end position="700"/>
    </location>
</feature>
<dbReference type="VEuPathDB" id="AmoebaDB:NAEGRDRAFT_65072"/>
<accession>D2V892</accession>
<dbReference type="AlphaFoldDB" id="D2V892"/>
<evidence type="ECO:0000313" key="3">
    <source>
        <dbReference type="Proteomes" id="UP000006671"/>
    </source>
</evidence>
<protein>
    <submittedName>
        <fullName evidence="2">Predicted protein</fullName>
    </submittedName>
</protein>
<proteinExistence type="predicted"/>
<dbReference type="InterPro" id="IPR025197">
    <property type="entry name" value="DUF4116"/>
</dbReference>
<reference evidence="2 3" key="1">
    <citation type="journal article" date="2010" name="Cell">
        <title>The genome of Naegleria gruberi illuminates early eukaryotic versatility.</title>
        <authorList>
            <person name="Fritz-Laylin L.K."/>
            <person name="Prochnik S.E."/>
            <person name="Ginger M.L."/>
            <person name="Dacks J.B."/>
            <person name="Carpenter M.L."/>
            <person name="Field M.C."/>
            <person name="Kuo A."/>
            <person name="Paredez A."/>
            <person name="Chapman J."/>
            <person name="Pham J."/>
            <person name="Shu S."/>
            <person name="Neupane R."/>
            <person name="Cipriano M."/>
            <person name="Mancuso J."/>
            <person name="Tu H."/>
            <person name="Salamov A."/>
            <person name="Lindquist E."/>
            <person name="Shapiro H."/>
            <person name="Lucas S."/>
            <person name="Grigoriev I.V."/>
            <person name="Cande W.Z."/>
            <person name="Fulton C."/>
            <person name="Rokhsar D.S."/>
            <person name="Dawson S.C."/>
        </authorList>
    </citation>
    <scope>NUCLEOTIDE SEQUENCE [LARGE SCALE GENOMIC DNA]</scope>
    <source>
        <strain evidence="2 3">NEG-M</strain>
    </source>
</reference>
<feature type="domain" description="DUF4116" evidence="1">
    <location>
        <begin position="98"/>
        <end position="146"/>
    </location>
</feature>
<dbReference type="InParanoid" id="D2V892"/>
<feature type="domain" description="DUF4116" evidence="1">
    <location>
        <begin position="254"/>
        <end position="301"/>
    </location>
</feature>
<feature type="domain" description="DUF4116" evidence="1">
    <location>
        <begin position="731"/>
        <end position="774"/>
    </location>
</feature>
<feature type="domain" description="DUF4116" evidence="1">
    <location>
        <begin position="48"/>
        <end position="96"/>
    </location>
</feature>
<dbReference type="EMBL" id="GG738856">
    <property type="protein sequence ID" value="EFC47138.1"/>
    <property type="molecule type" value="Genomic_DNA"/>
</dbReference>
<keyword evidence="3" id="KW-1185">Reference proteome</keyword>
<evidence type="ECO:0000313" key="2">
    <source>
        <dbReference type="EMBL" id="EFC47138.1"/>
    </source>
</evidence>
<feature type="domain" description="DUF4116" evidence="1">
    <location>
        <begin position="484"/>
        <end position="525"/>
    </location>
</feature>
<dbReference type="Proteomes" id="UP000006671">
    <property type="component" value="Unassembled WGS sequence"/>
</dbReference>
<sequence length="906" mass="105033">MIVRKMVKSYINSLEFASPRLKNDRGVVLDAVKKKGSSIKFVPQHLIDRELVLISVKTYYLAIKYAPLELLNDREIISSAVRTSGLSFDFASTELKCDREFVLEMVKLKGNCYNYLTMNLQQDREIAIEAVKSSPHSLSYAPINIREDDEIVSIALKKQLSIVTNLSNRFKDNPDFIYDCASSAYQVFLYIRYCNYPLAQDEDFRMRLIQKFTDYSHFFSMTMEGNIGNDLCLKFIEIDPDCLEKVGREDIYNNRKLLMDLLPHNEKVLDLIPESLSNDRELIIRAVRIYPDALKKASKELCSERELVTKALLYDSGNFEFLSEELRSDRGLIDDIINRDGSMIKYIPEKFRNNREIIMTAIRHSCSDIYPFIGYELKEDRELILESVKNSGIIRNVIQDFKNDREIVLTSIQQNGDEFQYASKYLRSDRELALIAIRMYCSLKHIFVEILDRELVYEACKRSSNNLEFASDFRDDEEIVMAAACSNSGYKFFSFASERLRSNRDFVLKVSKVSPCIIEFISKELCQDREIIMNAVSFNGYLLKHASEQLKSDREIVEKAISSEPTSLGFASEHLMHDLELFTKAVATKLTQHLSSQKEMMEKIDDSTFVKSIENESLLLLFPDSVKRNRKHAIKAVNNSMNNIGYVPYDLIDKEFIMEISPKEFDLLLLPLKWRSDRDIILKALESNGKSIVYISDEFKNEFKHNKEILLKAMKTDSIPFLYASEELQNDRDFVLESVTTNGMVLNHVPPQFKLDREVVLAAVKNDGDSIQFVATCCFLKDREIMWNTVQNVKLTPDGKRYNPLQYGSFEIRSDRELVLEAVRHDKTALQYAVLELRCNEEFITQCVEINISCLMHAHYQLRYNADFLKRLNKTSIIREQTNLHTHIDIEGLLGFYPKLKELMDC</sequence>
<feature type="domain" description="DUF4116" evidence="1">
    <location>
        <begin position="380"/>
        <end position="427"/>
    </location>
</feature>
<dbReference type="RefSeq" id="XP_002679882.1">
    <property type="nucleotide sequence ID" value="XM_002679836.1"/>
</dbReference>
<feature type="domain" description="DUF4116" evidence="1">
    <location>
        <begin position="528"/>
        <end position="575"/>
    </location>
</feature>
<dbReference type="GeneID" id="8861182"/>